<evidence type="ECO:0000256" key="1">
    <source>
        <dbReference type="SAM" id="MobiDB-lite"/>
    </source>
</evidence>
<gene>
    <name evidence="2" type="ORF">G3I58_36455</name>
</gene>
<feature type="region of interest" description="Disordered" evidence="1">
    <location>
        <begin position="60"/>
        <end position="97"/>
    </location>
</feature>
<evidence type="ECO:0000313" key="2">
    <source>
        <dbReference type="EMBL" id="NEC03429.1"/>
    </source>
</evidence>
<proteinExistence type="predicted"/>
<dbReference type="RefSeq" id="WP_164223122.1">
    <property type="nucleotide sequence ID" value="NZ_JAAGMS010000400.1"/>
</dbReference>
<dbReference type="Proteomes" id="UP000470951">
    <property type="component" value="Unassembled WGS sequence"/>
</dbReference>
<organism evidence="2 3">
    <name type="scientific">Streptomyces anulatus</name>
    <name type="common">Streptomyces chrysomallus</name>
    <dbReference type="NCBI Taxonomy" id="1892"/>
    <lineage>
        <taxon>Bacteria</taxon>
        <taxon>Bacillati</taxon>
        <taxon>Actinomycetota</taxon>
        <taxon>Actinomycetes</taxon>
        <taxon>Kitasatosporales</taxon>
        <taxon>Streptomycetaceae</taxon>
        <taxon>Streptomyces</taxon>
    </lineage>
</organism>
<keyword evidence="2" id="KW-0238">DNA-binding</keyword>
<dbReference type="GO" id="GO:0003677">
    <property type="term" value="F:DNA binding"/>
    <property type="evidence" value="ECO:0007669"/>
    <property type="project" value="UniProtKB-KW"/>
</dbReference>
<name>A0A7K3RMT5_STRAQ</name>
<feature type="compositionally biased region" description="Basic and acidic residues" evidence="1">
    <location>
        <begin position="138"/>
        <end position="151"/>
    </location>
</feature>
<protein>
    <submittedName>
        <fullName evidence="2">DNA-binding protein</fullName>
    </submittedName>
</protein>
<dbReference type="AlphaFoldDB" id="A0A7K3RMT5"/>
<accession>A0A7K3RMT5</accession>
<feature type="region of interest" description="Disordered" evidence="1">
    <location>
        <begin position="121"/>
        <end position="175"/>
    </location>
</feature>
<sequence length="216" mass="24052">MIPQGRPTMTEDDIATAAGLPVHTWRRRHGAALRARVPVVNPGERLRLYDKEQVRAYLKGKSWPPGANDADQGTATKDDGKPWPTAVPPGEEHPDDLLTDKETANVLGVGDSTVRAYATTGYLPTGTERHGRTWWPRHSAEARREAGDQRHHNPGRQPGDPRNRAPRPRHDPRITEIAELTTRAPLTTADVVQRYEVSERTAQRLLAAARNPDENQ</sequence>
<feature type="compositionally biased region" description="Basic and acidic residues" evidence="1">
    <location>
        <begin position="159"/>
        <end position="175"/>
    </location>
</feature>
<dbReference type="EMBL" id="JAAGMS010000400">
    <property type="protein sequence ID" value="NEC03429.1"/>
    <property type="molecule type" value="Genomic_DNA"/>
</dbReference>
<reference evidence="2 3" key="1">
    <citation type="submission" date="2020-01" db="EMBL/GenBank/DDBJ databases">
        <title>Insect and environment-associated Actinomycetes.</title>
        <authorList>
            <person name="Currrie C."/>
            <person name="Chevrette M."/>
            <person name="Carlson C."/>
            <person name="Stubbendieck R."/>
            <person name="Wendt-Pienkowski E."/>
        </authorList>
    </citation>
    <scope>NUCLEOTIDE SEQUENCE [LARGE SCALE GENOMIC DNA]</scope>
    <source>
        <strain evidence="2 3">SID7903</strain>
    </source>
</reference>
<evidence type="ECO:0000313" key="3">
    <source>
        <dbReference type="Proteomes" id="UP000470951"/>
    </source>
</evidence>
<comment type="caution">
    <text evidence="2">The sequence shown here is derived from an EMBL/GenBank/DDBJ whole genome shotgun (WGS) entry which is preliminary data.</text>
</comment>